<accession>A0ABS3B4U2</accession>
<comment type="caution">
    <text evidence="3">The sequence shown here is derived from an EMBL/GenBank/DDBJ whole genome shotgun (WGS) entry which is preliminary data.</text>
</comment>
<protein>
    <submittedName>
        <fullName evidence="3">YciI family protein</fullName>
    </submittedName>
</protein>
<dbReference type="PANTHER" id="PTHR35174:SF4">
    <property type="entry name" value="BLL7163 PROTEIN"/>
    <property type="match status" value="1"/>
</dbReference>
<evidence type="ECO:0000313" key="3">
    <source>
        <dbReference type="EMBL" id="MBN6103094.1"/>
    </source>
</evidence>
<organism evidence="3 4">
    <name type="scientific">Xanthomonas bonasiae</name>
    <dbReference type="NCBI Taxonomy" id="2810351"/>
    <lineage>
        <taxon>Bacteria</taxon>
        <taxon>Pseudomonadati</taxon>
        <taxon>Pseudomonadota</taxon>
        <taxon>Gammaproteobacteria</taxon>
        <taxon>Lysobacterales</taxon>
        <taxon>Lysobacteraceae</taxon>
        <taxon>Xanthomonas</taxon>
    </lineage>
</organism>
<dbReference type="Gene3D" id="3.30.70.1060">
    <property type="entry name" value="Dimeric alpha+beta barrel"/>
    <property type="match status" value="1"/>
</dbReference>
<evidence type="ECO:0000256" key="1">
    <source>
        <dbReference type="ARBA" id="ARBA00007689"/>
    </source>
</evidence>
<dbReference type="Pfam" id="PF03795">
    <property type="entry name" value="YCII"/>
    <property type="match status" value="1"/>
</dbReference>
<proteinExistence type="inferred from homology"/>
<name>A0ABS3B4U2_9XANT</name>
<dbReference type="EMBL" id="JAFIWB010000014">
    <property type="protein sequence ID" value="MBN6103094.1"/>
    <property type="molecule type" value="Genomic_DNA"/>
</dbReference>
<dbReference type="PANTHER" id="PTHR35174">
    <property type="entry name" value="BLL7171 PROTEIN-RELATED"/>
    <property type="match status" value="1"/>
</dbReference>
<sequence>MKVMVLVKATADSEAGRLPSEDAWRAMGAYNDQLAEAGILLAAEGLQPSSRGRRVRFEPQRRQAVDGPFAATGDLVAGFWLWQVRSLDEATEWLKRAPFEAGTEVEVRPLMDLQELGEALPPDLLQARQRRLRACTPG</sequence>
<keyword evidence="4" id="KW-1185">Reference proteome</keyword>
<feature type="domain" description="YCII-related" evidence="2">
    <location>
        <begin position="1"/>
        <end position="112"/>
    </location>
</feature>
<reference evidence="3 4" key="1">
    <citation type="submission" date="2021-02" db="EMBL/GenBank/DDBJ databases">
        <title>Taxonomically Unique Crown Gall-Associated Xanthomonas Stains Have Deficiency in Virulence Repertories.</title>
        <authorList>
            <person name="Mafakheri H."/>
            <person name="Taghavi S.M."/>
            <person name="Dimkic I."/>
            <person name="Nemanja K."/>
            <person name="Osdaghi E."/>
        </authorList>
    </citation>
    <scope>NUCLEOTIDE SEQUENCE [LARGE SCALE GENOMIC DNA]</scope>
    <source>
        <strain evidence="3 4">FX4</strain>
    </source>
</reference>
<comment type="similarity">
    <text evidence="1">Belongs to the YciI family.</text>
</comment>
<dbReference type="Proteomes" id="UP000695802">
    <property type="component" value="Unassembled WGS sequence"/>
</dbReference>
<dbReference type="InterPro" id="IPR011008">
    <property type="entry name" value="Dimeric_a/b-barrel"/>
</dbReference>
<evidence type="ECO:0000259" key="2">
    <source>
        <dbReference type="Pfam" id="PF03795"/>
    </source>
</evidence>
<dbReference type="SUPFAM" id="SSF54909">
    <property type="entry name" value="Dimeric alpha+beta barrel"/>
    <property type="match status" value="1"/>
</dbReference>
<gene>
    <name evidence="3" type="ORF">JR064_13055</name>
</gene>
<evidence type="ECO:0000313" key="4">
    <source>
        <dbReference type="Proteomes" id="UP000695802"/>
    </source>
</evidence>
<dbReference type="InterPro" id="IPR005545">
    <property type="entry name" value="YCII"/>
</dbReference>
<dbReference type="RefSeq" id="WP_206229988.1">
    <property type="nucleotide sequence ID" value="NZ_JAFIWB010000014.1"/>
</dbReference>